<accession>A0A9J6AF12</accession>
<comment type="caution">
    <text evidence="1">The sequence shown here is derived from an EMBL/GenBank/DDBJ whole genome shotgun (WGS) entry which is preliminary data.</text>
</comment>
<dbReference type="EMBL" id="JACXVP010000002">
    <property type="protein sequence ID" value="KAG5623262.1"/>
    <property type="molecule type" value="Genomic_DNA"/>
</dbReference>
<name>A0A9J6AF12_SOLCO</name>
<dbReference type="Proteomes" id="UP000824120">
    <property type="component" value="Chromosome 2"/>
</dbReference>
<protein>
    <submittedName>
        <fullName evidence="1">Uncharacterized protein</fullName>
    </submittedName>
</protein>
<gene>
    <name evidence="1" type="ORF">H5410_008480</name>
</gene>
<reference evidence="1 2" key="1">
    <citation type="submission" date="2020-09" db="EMBL/GenBank/DDBJ databases">
        <title>De no assembly of potato wild relative species, Solanum commersonii.</title>
        <authorList>
            <person name="Cho K."/>
        </authorList>
    </citation>
    <scope>NUCLEOTIDE SEQUENCE [LARGE SCALE GENOMIC DNA]</scope>
    <source>
        <strain evidence="1">LZ3.2</strain>
        <tissue evidence="1">Leaf</tissue>
    </source>
</reference>
<evidence type="ECO:0000313" key="2">
    <source>
        <dbReference type="Proteomes" id="UP000824120"/>
    </source>
</evidence>
<proteinExistence type="predicted"/>
<organism evidence="1 2">
    <name type="scientific">Solanum commersonii</name>
    <name type="common">Commerson's wild potato</name>
    <name type="synonym">Commerson's nightshade</name>
    <dbReference type="NCBI Taxonomy" id="4109"/>
    <lineage>
        <taxon>Eukaryota</taxon>
        <taxon>Viridiplantae</taxon>
        <taxon>Streptophyta</taxon>
        <taxon>Embryophyta</taxon>
        <taxon>Tracheophyta</taxon>
        <taxon>Spermatophyta</taxon>
        <taxon>Magnoliopsida</taxon>
        <taxon>eudicotyledons</taxon>
        <taxon>Gunneridae</taxon>
        <taxon>Pentapetalae</taxon>
        <taxon>asterids</taxon>
        <taxon>lamiids</taxon>
        <taxon>Solanales</taxon>
        <taxon>Solanaceae</taxon>
        <taxon>Solanoideae</taxon>
        <taxon>Solaneae</taxon>
        <taxon>Solanum</taxon>
    </lineage>
</organism>
<keyword evidence="2" id="KW-1185">Reference proteome</keyword>
<evidence type="ECO:0000313" key="1">
    <source>
        <dbReference type="EMBL" id="KAG5623262.1"/>
    </source>
</evidence>
<dbReference type="AlphaFoldDB" id="A0A9J6AF12"/>
<sequence length="107" mass="11973">MKQNKVDCVADGKKFKWIAALLHDHHHHHHQAGFLLAGNCHLSRWLRGSSRLRKITSLVPFKAAVEIREESQSLGEGSCPVCHLFNTYQLIGIASPLSRTHPVSCPD</sequence>